<organism evidence="1 2">
    <name type="scientific">Fluctibacter corallii</name>
    <dbReference type="NCBI Taxonomy" id="2984329"/>
    <lineage>
        <taxon>Bacteria</taxon>
        <taxon>Pseudomonadati</taxon>
        <taxon>Pseudomonadota</taxon>
        <taxon>Gammaproteobacteria</taxon>
        <taxon>Alteromonadales</taxon>
        <taxon>Alteromonadaceae</taxon>
        <taxon>Fluctibacter</taxon>
    </lineage>
</organism>
<accession>A0ABT3A772</accession>
<dbReference type="EMBL" id="JAOWKX010000002">
    <property type="protein sequence ID" value="MCV2884137.1"/>
    <property type="molecule type" value="Genomic_DNA"/>
</dbReference>
<evidence type="ECO:0000313" key="2">
    <source>
        <dbReference type="Proteomes" id="UP001652504"/>
    </source>
</evidence>
<dbReference type="Proteomes" id="UP001652504">
    <property type="component" value="Unassembled WGS sequence"/>
</dbReference>
<reference evidence="1 2" key="1">
    <citation type="submission" date="2022-10" db="EMBL/GenBank/DDBJ databases">
        <title>Aestuariibacter sp. AA17 isolated from Montipora capitata coral fragment.</title>
        <authorList>
            <person name="Emsley S.A."/>
            <person name="Pfannmuller K.M."/>
            <person name="Loughran R.M."/>
            <person name="Shlafstein M."/>
            <person name="Papke E."/>
            <person name="Saw J.H."/>
            <person name="Ushijima B."/>
            <person name="Videau P."/>
        </authorList>
    </citation>
    <scope>NUCLEOTIDE SEQUENCE [LARGE SCALE GENOMIC DNA]</scope>
    <source>
        <strain evidence="1 2">AA17</strain>
    </source>
</reference>
<evidence type="ECO:0000313" key="1">
    <source>
        <dbReference type="EMBL" id="MCV2884137.1"/>
    </source>
</evidence>
<proteinExistence type="predicted"/>
<dbReference type="RefSeq" id="WP_263711343.1">
    <property type="nucleotide sequence ID" value="NZ_JAOWKX010000002.1"/>
</dbReference>
<comment type="caution">
    <text evidence="1">The sequence shown here is derived from an EMBL/GenBank/DDBJ whole genome shotgun (WGS) entry which is preliminary data.</text>
</comment>
<name>A0ABT3A772_9ALTE</name>
<sequence>MKHFVDIQVVLSTPDDLDYWDELAYEASEKLNTILHMLYDRADEDIPTAKLENMLQHVWESWREDGLLLDIDDEDLLDWVDQLLATWDDEDFNTD</sequence>
<gene>
    <name evidence="1" type="ORF">OE749_05480</name>
</gene>
<protein>
    <submittedName>
        <fullName evidence="1">Uncharacterized protein</fullName>
    </submittedName>
</protein>
<keyword evidence="2" id="KW-1185">Reference proteome</keyword>